<dbReference type="Proteomes" id="UP001201980">
    <property type="component" value="Unassembled WGS sequence"/>
</dbReference>
<evidence type="ECO:0000313" key="4">
    <source>
        <dbReference type="Proteomes" id="UP001201980"/>
    </source>
</evidence>
<sequence>MHFKTLITTALAATVAAERVPYKLSRKSVNLIALAARSDAGYQPEQTFCGAGDTCAEACGTGFDQCASTDGLSHCYDTTAGESCCKDDNGRSSLVLDETSRKNMTLTNSLPQKPDACESGYYCAVDTTESTWCCPDGMSPEECAAEYSVTGGLSSQVPEETATSVSDAEVTGTWTEPCTTDSSYTAPYPTGTGSGSWGGEHGGNYTTGTETTGTYSPGSPTASDEPPVVSTAAGNGLVASGAVAAVVALVASFL</sequence>
<comment type="caution">
    <text evidence="3">The sequence shown here is derived from an EMBL/GenBank/DDBJ whole genome shotgun (WGS) entry which is preliminary data.</text>
</comment>
<dbReference type="EMBL" id="JAKWBI020000001">
    <property type="protein sequence ID" value="KAJ2907334.1"/>
    <property type="molecule type" value="Genomic_DNA"/>
</dbReference>
<feature type="compositionally biased region" description="Low complexity" evidence="1">
    <location>
        <begin position="203"/>
        <end position="221"/>
    </location>
</feature>
<protein>
    <submittedName>
        <fullName evidence="3">Uncharacterized protein</fullName>
    </submittedName>
</protein>
<evidence type="ECO:0000256" key="1">
    <source>
        <dbReference type="SAM" id="MobiDB-lite"/>
    </source>
</evidence>
<feature type="compositionally biased region" description="Gly residues" evidence="1">
    <location>
        <begin position="192"/>
        <end position="202"/>
    </location>
</feature>
<keyword evidence="4" id="KW-1185">Reference proteome</keyword>
<name>A0AAD5WXQ2_9PEZI</name>
<keyword evidence="2" id="KW-0732">Signal</keyword>
<accession>A0AAD5WXQ2</accession>
<feature type="compositionally biased region" description="Polar residues" evidence="1">
    <location>
        <begin position="163"/>
        <end position="185"/>
    </location>
</feature>
<feature type="region of interest" description="Disordered" evidence="1">
    <location>
        <begin position="163"/>
        <end position="228"/>
    </location>
</feature>
<reference evidence="3" key="1">
    <citation type="submission" date="2022-07" db="EMBL/GenBank/DDBJ databases">
        <title>Draft genome sequence of Zalerion maritima ATCC 34329, a (micro)plastics degrading marine fungus.</title>
        <authorList>
            <person name="Paco A."/>
            <person name="Goncalves M.F.M."/>
            <person name="Rocha-Santos T.A.P."/>
            <person name="Alves A."/>
        </authorList>
    </citation>
    <scope>NUCLEOTIDE SEQUENCE</scope>
    <source>
        <strain evidence="3">ATCC 34329</strain>
    </source>
</reference>
<gene>
    <name evidence="3" type="ORF">MKZ38_003190</name>
</gene>
<dbReference type="AlphaFoldDB" id="A0AAD5WXQ2"/>
<feature type="chain" id="PRO_5042048242" evidence="2">
    <location>
        <begin position="18"/>
        <end position="254"/>
    </location>
</feature>
<evidence type="ECO:0000313" key="3">
    <source>
        <dbReference type="EMBL" id="KAJ2907334.1"/>
    </source>
</evidence>
<evidence type="ECO:0000256" key="2">
    <source>
        <dbReference type="SAM" id="SignalP"/>
    </source>
</evidence>
<proteinExistence type="predicted"/>
<organism evidence="3 4">
    <name type="scientific">Zalerion maritima</name>
    <dbReference type="NCBI Taxonomy" id="339359"/>
    <lineage>
        <taxon>Eukaryota</taxon>
        <taxon>Fungi</taxon>
        <taxon>Dikarya</taxon>
        <taxon>Ascomycota</taxon>
        <taxon>Pezizomycotina</taxon>
        <taxon>Sordariomycetes</taxon>
        <taxon>Lulworthiomycetidae</taxon>
        <taxon>Lulworthiales</taxon>
        <taxon>Lulworthiaceae</taxon>
        <taxon>Zalerion</taxon>
    </lineage>
</organism>
<feature type="signal peptide" evidence="2">
    <location>
        <begin position="1"/>
        <end position="17"/>
    </location>
</feature>